<keyword evidence="1" id="KW-0472">Membrane</keyword>
<dbReference type="InterPro" id="IPR012349">
    <property type="entry name" value="Split_barrel_FMN-bd"/>
</dbReference>
<protein>
    <submittedName>
        <fullName evidence="2">Flavin-nucleotide-binding protein-like protein</fullName>
    </submittedName>
</protein>
<dbReference type="InterPro" id="IPR024747">
    <property type="entry name" value="Pyridox_Oxase-rel"/>
</dbReference>
<dbReference type="SUPFAM" id="SSF50475">
    <property type="entry name" value="FMN-binding split barrel"/>
    <property type="match status" value="1"/>
</dbReference>
<dbReference type="Pfam" id="PF12900">
    <property type="entry name" value="Pyridox_ox_2"/>
    <property type="match status" value="1"/>
</dbReference>
<evidence type="ECO:0000313" key="2">
    <source>
        <dbReference type="EMBL" id="EMA42615.1"/>
    </source>
</evidence>
<proteinExistence type="predicted"/>
<feature type="transmembrane region" description="Helical" evidence="1">
    <location>
        <begin position="15"/>
        <end position="37"/>
    </location>
</feature>
<dbReference type="AlphaFoldDB" id="M0MDY7"/>
<comment type="caution">
    <text evidence="2">The sequence shown here is derived from an EMBL/GenBank/DDBJ whole genome shotgun (WGS) entry which is preliminary data.</text>
</comment>
<dbReference type="Proteomes" id="UP000011607">
    <property type="component" value="Unassembled WGS sequence"/>
</dbReference>
<dbReference type="Gene3D" id="2.30.110.10">
    <property type="entry name" value="Electron Transport, Fmn-binding Protein, Chain A"/>
    <property type="match status" value="1"/>
</dbReference>
<gene>
    <name evidence="2" type="ORF">C446_04108</name>
</gene>
<organism evidence="2 3">
    <name type="scientific">Halobiforma nitratireducens JCM 10879</name>
    <dbReference type="NCBI Taxonomy" id="1227454"/>
    <lineage>
        <taxon>Archaea</taxon>
        <taxon>Methanobacteriati</taxon>
        <taxon>Methanobacteriota</taxon>
        <taxon>Stenosarchaea group</taxon>
        <taxon>Halobacteria</taxon>
        <taxon>Halobacteriales</taxon>
        <taxon>Natrialbaceae</taxon>
        <taxon>Halobiforma</taxon>
    </lineage>
</organism>
<dbReference type="STRING" id="1227454.C446_04108"/>
<sequence>MTVLERPFALVELPISAGVLTAIVIVGRWLFPVLVVARGMASLRWVTLPKEERDEFLERGGTGVLSFVSGPNEPPASLPVSYGYYAAEESFYFRLSFPPGTRKEAVIDNPVSFVTYSENDDWRSVVATGTLEELAALPHESTAVQGMWAVRIPTVDVFDRPRDEIEFDDFRLAPDSITGRKSVPE</sequence>
<keyword evidence="3" id="KW-1185">Reference proteome</keyword>
<dbReference type="eggNOG" id="arCOG00513">
    <property type="taxonomic scope" value="Archaea"/>
</dbReference>
<accession>M0MDY7</accession>
<name>M0MDY7_9EURY</name>
<reference evidence="2 3" key="1">
    <citation type="journal article" date="2014" name="PLoS Genet.">
        <title>Phylogenetically driven sequencing of extremely halophilic archaea reveals strategies for static and dynamic osmo-response.</title>
        <authorList>
            <person name="Becker E.A."/>
            <person name="Seitzer P.M."/>
            <person name="Tritt A."/>
            <person name="Larsen D."/>
            <person name="Krusor M."/>
            <person name="Yao A.I."/>
            <person name="Wu D."/>
            <person name="Madern D."/>
            <person name="Eisen J.A."/>
            <person name="Darling A.E."/>
            <person name="Facciotti M.T."/>
        </authorList>
    </citation>
    <scope>NUCLEOTIDE SEQUENCE [LARGE SCALE GENOMIC DNA]</scope>
    <source>
        <strain evidence="2 3">JCM 10879</strain>
    </source>
</reference>
<keyword evidence="1" id="KW-1133">Transmembrane helix</keyword>
<evidence type="ECO:0000313" key="3">
    <source>
        <dbReference type="Proteomes" id="UP000011607"/>
    </source>
</evidence>
<dbReference type="EMBL" id="AOMA01000049">
    <property type="protein sequence ID" value="EMA42615.1"/>
    <property type="molecule type" value="Genomic_DNA"/>
</dbReference>
<evidence type="ECO:0000256" key="1">
    <source>
        <dbReference type="SAM" id="Phobius"/>
    </source>
</evidence>
<keyword evidence="1" id="KW-0812">Transmembrane</keyword>